<accession>A0A1B9ISM7</accession>
<dbReference type="AlphaFoldDB" id="A0A1B9ISM7"/>
<name>A0A1B9ISM7_9TREE</name>
<dbReference type="Proteomes" id="UP000092583">
    <property type="component" value="Unassembled WGS sequence"/>
</dbReference>
<protein>
    <submittedName>
        <fullName evidence="1">Uncharacterized protein</fullName>
    </submittedName>
</protein>
<keyword evidence="2" id="KW-1185">Reference proteome</keyword>
<organism evidence="1 2">
    <name type="scientific">Kwoniella mangroviensis CBS 10435</name>
    <dbReference type="NCBI Taxonomy" id="1331196"/>
    <lineage>
        <taxon>Eukaryota</taxon>
        <taxon>Fungi</taxon>
        <taxon>Dikarya</taxon>
        <taxon>Basidiomycota</taxon>
        <taxon>Agaricomycotina</taxon>
        <taxon>Tremellomycetes</taxon>
        <taxon>Tremellales</taxon>
        <taxon>Cryptococcaceae</taxon>
        <taxon>Kwoniella</taxon>
    </lineage>
</organism>
<sequence length="188" mass="22315">MGTGGLLGFIIAGKRTACYNHYDSYPDTLGVRIVMFILGLTPEQRQSMIERLKEIIWIDEELDSPPSEELFQYYTSKDFHLDSYEKEEKLKCPAEFEHRRRTPHTWSELLRGMQGATCLPEILSGELKHLIDRTRFESNWLCCEYAYWIDFENQTFEMTVGQEGKWTFDQLSEKGRYWRRLVDDELCM</sequence>
<evidence type="ECO:0000313" key="1">
    <source>
        <dbReference type="EMBL" id="OCF58541.1"/>
    </source>
</evidence>
<reference evidence="1 2" key="1">
    <citation type="submission" date="2013-07" db="EMBL/GenBank/DDBJ databases">
        <title>The Genome Sequence of Kwoniella mangroviensis CBS10435.</title>
        <authorList>
            <consortium name="The Broad Institute Genome Sequencing Platform"/>
            <person name="Cuomo C."/>
            <person name="Litvintseva A."/>
            <person name="Chen Y."/>
            <person name="Heitman J."/>
            <person name="Sun S."/>
            <person name="Springer D."/>
            <person name="Dromer F."/>
            <person name="Young S.K."/>
            <person name="Zeng Q."/>
            <person name="Gargeya S."/>
            <person name="Fitzgerald M."/>
            <person name="Abouelleil A."/>
            <person name="Alvarado L."/>
            <person name="Berlin A.M."/>
            <person name="Chapman S.B."/>
            <person name="Dewar J."/>
            <person name="Goldberg J."/>
            <person name="Griggs A."/>
            <person name="Gujja S."/>
            <person name="Hansen M."/>
            <person name="Howarth C."/>
            <person name="Imamovic A."/>
            <person name="Larimer J."/>
            <person name="McCowan C."/>
            <person name="Murphy C."/>
            <person name="Pearson M."/>
            <person name="Priest M."/>
            <person name="Roberts A."/>
            <person name="Saif S."/>
            <person name="Shea T."/>
            <person name="Sykes S."/>
            <person name="Wortman J."/>
            <person name="Nusbaum C."/>
            <person name="Birren B."/>
        </authorList>
    </citation>
    <scope>NUCLEOTIDE SEQUENCE [LARGE SCALE GENOMIC DNA]</scope>
    <source>
        <strain evidence="1 2">CBS 10435</strain>
    </source>
</reference>
<reference evidence="2" key="2">
    <citation type="submission" date="2013-12" db="EMBL/GenBank/DDBJ databases">
        <title>Evolution of pathogenesis and genome organization in the Tremellales.</title>
        <authorList>
            <person name="Cuomo C."/>
            <person name="Litvintseva A."/>
            <person name="Heitman J."/>
            <person name="Chen Y."/>
            <person name="Sun S."/>
            <person name="Springer D."/>
            <person name="Dromer F."/>
            <person name="Young S."/>
            <person name="Zeng Q."/>
            <person name="Chapman S."/>
            <person name="Gujja S."/>
            <person name="Saif S."/>
            <person name="Birren B."/>
        </authorList>
    </citation>
    <scope>NUCLEOTIDE SEQUENCE [LARGE SCALE GENOMIC DNA]</scope>
    <source>
        <strain evidence="2">CBS 10435</strain>
    </source>
</reference>
<proteinExistence type="predicted"/>
<gene>
    <name evidence="1" type="ORF">L486_04574</name>
</gene>
<dbReference type="EMBL" id="KI669462">
    <property type="protein sequence ID" value="OCF58541.1"/>
    <property type="molecule type" value="Genomic_DNA"/>
</dbReference>
<dbReference type="OrthoDB" id="2584121at2759"/>
<evidence type="ECO:0000313" key="2">
    <source>
        <dbReference type="Proteomes" id="UP000092583"/>
    </source>
</evidence>